<evidence type="ECO:0000313" key="7">
    <source>
        <dbReference type="WBParaSite" id="sdigi.contig535.g8878.t1"/>
    </source>
</evidence>
<keyword evidence="2 5" id="KW-0812">Transmembrane</keyword>
<dbReference type="PANTHER" id="PTHR15371">
    <property type="entry name" value="TIM23"/>
    <property type="match status" value="1"/>
</dbReference>
<evidence type="ECO:0000256" key="3">
    <source>
        <dbReference type="ARBA" id="ARBA00022989"/>
    </source>
</evidence>
<accession>A0A915PXC0</accession>
<dbReference type="InterPro" id="IPR045238">
    <property type="entry name" value="Tim23-like"/>
</dbReference>
<feature type="transmembrane region" description="Helical" evidence="5">
    <location>
        <begin position="113"/>
        <end position="133"/>
    </location>
</feature>
<protein>
    <submittedName>
        <fullName evidence="7">Uncharacterized protein</fullName>
    </submittedName>
</protein>
<dbReference type="PANTHER" id="PTHR15371:SF0">
    <property type="entry name" value="SD19278P"/>
    <property type="match status" value="1"/>
</dbReference>
<dbReference type="GO" id="GO:0005744">
    <property type="term" value="C:TIM23 mitochondrial import inner membrane translocase complex"/>
    <property type="evidence" value="ECO:0007669"/>
    <property type="project" value="TreeGrafter"/>
</dbReference>
<feature type="transmembrane region" description="Helical" evidence="5">
    <location>
        <begin position="67"/>
        <end position="85"/>
    </location>
</feature>
<dbReference type="WBParaSite" id="sdigi.contig535.g8878.t1">
    <property type="protein sequence ID" value="sdigi.contig535.g8878.t1"/>
    <property type="gene ID" value="sdigi.contig535.g8878"/>
</dbReference>
<dbReference type="Proteomes" id="UP000887581">
    <property type="component" value="Unplaced"/>
</dbReference>
<evidence type="ECO:0000256" key="5">
    <source>
        <dbReference type="SAM" id="Phobius"/>
    </source>
</evidence>
<evidence type="ECO:0000256" key="1">
    <source>
        <dbReference type="ARBA" id="ARBA00004141"/>
    </source>
</evidence>
<dbReference type="GO" id="GO:0030150">
    <property type="term" value="P:protein import into mitochondrial matrix"/>
    <property type="evidence" value="ECO:0007669"/>
    <property type="project" value="TreeGrafter"/>
</dbReference>
<dbReference type="AlphaFoldDB" id="A0A915PXC0"/>
<dbReference type="Pfam" id="PF02466">
    <property type="entry name" value="Tim17"/>
    <property type="match status" value="1"/>
</dbReference>
<organism evidence="6 7">
    <name type="scientific">Setaria digitata</name>
    <dbReference type="NCBI Taxonomy" id="48799"/>
    <lineage>
        <taxon>Eukaryota</taxon>
        <taxon>Metazoa</taxon>
        <taxon>Ecdysozoa</taxon>
        <taxon>Nematoda</taxon>
        <taxon>Chromadorea</taxon>
        <taxon>Rhabditida</taxon>
        <taxon>Spirurina</taxon>
        <taxon>Spiruromorpha</taxon>
        <taxon>Filarioidea</taxon>
        <taxon>Setariidae</taxon>
        <taxon>Setaria</taxon>
    </lineage>
</organism>
<evidence type="ECO:0000256" key="2">
    <source>
        <dbReference type="ARBA" id="ARBA00022692"/>
    </source>
</evidence>
<comment type="subcellular location">
    <subcellularLocation>
        <location evidence="1">Membrane</location>
        <topology evidence="1">Multi-pass membrane protein</topology>
    </subcellularLocation>
</comment>
<proteinExistence type="predicted"/>
<keyword evidence="6" id="KW-1185">Reference proteome</keyword>
<evidence type="ECO:0000313" key="6">
    <source>
        <dbReference type="Proteomes" id="UP000887581"/>
    </source>
</evidence>
<dbReference type="GO" id="GO:0008320">
    <property type="term" value="F:protein transmembrane transporter activity"/>
    <property type="evidence" value="ECO:0007669"/>
    <property type="project" value="TreeGrafter"/>
</dbReference>
<feature type="transmembrane region" description="Helical" evidence="5">
    <location>
        <begin position="237"/>
        <end position="256"/>
    </location>
</feature>
<evidence type="ECO:0000256" key="4">
    <source>
        <dbReference type="ARBA" id="ARBA00023136"/>
    </source>
</evidence>
<keyword evidence="4 5" id="KW-0472">Membrane</keyword>
<sequence>MYIVPGESKGELEFAMGRIGWAVLGGYAVGSLRGLLPELRNPNTRQLPFKPFMTRLMNSSVKHGSGFAHPTGSIVFIFSVADMIFGKLRAKDDLNAIAAGAVTGGLFRCAHGLHASVIGAGIGVVAAFIWLLSDQDSRNRMELLTIQTKYKQYKLEANIGSVSEHGRGFSVSFNLNGVPLSLNSVMKKRKSWCEIQISLKYLTSVTLNISYEEWKYVASNLNTFQKALLMDDDLVDLLVVSSVAAVGFIALTYIVTKTYSDQIKMRLTYFKKKPKHITVAANIIVQEHPKSILTIQKFSVTIENSEV</sequence>
<reference evidence="7" key="1">
    <citation type="submission" date="2022-11" db="UniProtKB">
        <authorList>
            <consortium name="WormBaseParasite"/>
        </authorList>
    </citation>
    <scope>IDENTIFICATION</scope>
</reference>
<name>A0A915PXC0_9BILA</name>
<keyword evidence="3 5" id="KW-1133">Transmembrane helix</keyword>